<feature type="compositionally biased region" description="Polar residues" evidence="1">
    <location>
        <begin position="714"/>
        <end position="733"/>
    </location>
</feature>
<feature type="region of interest" description="Disordered" evidence="1">
    <location>
        <begin position="864"/>
        <end position="884"/>
    </location>
</feature>
<feature type="compositionally biased region" description="Acidic residues" evidence="1">
    <location>
        <begin position="751"/>
        <end position="763"/>
    </location>
</feature>
<evidence type="ECO:0000313" key="4">
    <source>
        <dbReference type="Proteomes" id="UP001497382"/>
    </source>
</evidence>
<feature type="compositionally biased region" description="Acidic residues" evidence="1">
    <location>
        <begin position="872"/>
        <end position="881"/>
    </location>
</feature>
<gene>
    <name evidence="3" type="ORF">LARSCL_LOCUS13595</name>
</gene>
<dbReference type="AlphaFoldDB" id="A0AAV2AMN9"/>
<comment type="caution">
    <text evidence="3">The sequence shown here is derived from an EMBL/GenBank/DDBJ whole genome shotgun (WGS) entry which is preliminary data.</text>
</comment>
<dbReference type="Pfam" id="PF23713">
    <property type="entry name" value="WHD_Egal"/>
    <property type="match status" value="1"/>
</dbReference>
<evidence type="ECO:0000313" key="3">
    <source>
        <dbReference type="EMBL" id="CAL1285253.1"/>
    </source>
</evidence>
<feature type="compositionally biased region" description="Basic residues" evidence="1">
    <location>
        <begin position="685"/>
        <end position="695"/>
    </location>
</feature>
<evidence type="ECO:0000259" key="2">
    <source>
        <dbReference type="Pfam" id="PF23713"/>
    </source>
</evidence>
<name>A0AAV2AMN9_9ARAC</name>
<reference evidence="3 4" key="1">
    <citation type="submission" date="2024-04" db="EMBL/GenBank/DDBJ databases">
        <authorList>
            <person name="Rising A."/>
            <person name="Reimegard J."/>
            <person name="Sonavane S."/>
            <person name="Akerstrom W."/>
            <person name="Nylinder S."/>
            <person name="Hedman E."/>
            <person name="Kallberg Y."/>
        </authorList>
    </citation>
    <scope>NUCLEOTIDE SEQUENCE [LARGE SCALE GENOMIC DNA]</scope>
</reference>
<dbReference type="Proteomes" id="UP001497382">
    <property type="component" value="Unassembled WGS sequence"/>
</dbReference>
<feature type="compositionally biased region" description="Low complexity" evidence="1">
    <location>
        <begin position="481"/>
        <end position="490"/>
    </location>
</feature>
<feature type="compositionally biased region" description="Basic and acidic residues" evidence="1">
    <location>
        <begin position="538"/>
        <end position="549"/>
    </location>
</feature>
<feature type="region of interest" description="Disordered" evidence="1">
    <location>
        <begin position="316"/>
        <end position="341"/>
    </location>
</feature>
<evidence type="ECO:0000256" key="1">
    <source>
        <dbReference type="SAM" id="MobiDB-lite"/>
    </source>
</evidence>
<dbReference type="InterPro" id="IPR056589">
    <property type="entry name" value="WH_Egal-1"/>
</dbReference>
<sequence>MAQDIASLYPEMDRNELVYAEFISSRIQRNGGSLKFQHITGQLSQLEHNVRSAIGASIKDLMSFLRKYDGLFTVDDGLVSLKNPSGNKETSAPAKNINMNGKSEKESSFPKVINDAPGIVIKVQPTFGFIAIKEPVKTSVYFTPSCFNNANKNLLPDLGIVPGKKVRLNARIGNLDFESKYRATKVWIPENVENEVLHPDGFHPKIPKTRETGLYDADTSEGCGSIQKIFDSYGFIIINNDQNNTVFFHKNRVCNVENVQDLTKIFHPGDLVEYKAVRSQKQHMTVRWEATKVWIRKKTKTKENFESATSDYESISGQSKKSKSRRTLNASGADFKNTKNKPALESKEISNEIGKIYPSSKGTVIKFGDKDSKLADADSCLFYLHKVKVEDVSWEFSDGDVVKFDGLKIKSPPGYKALLAWVGEKPDVVPMALGDFSEQSDEDIEVVSENESCISKTSSTSALSESNLGLSEKKRQNVYSSVSSLVSNSSRKSHNRSRSRVGEIKRHSNYNEDDSHSVSSNRSGYSAARQRRSKSRNSKVDENERHSNYNDDESYPFSSNRTGFGAGRARRSKSRNSRGDENKRHSNYNEDDSHSVSSNRSGFGAGRERRSKSRNSRGAENKGHSNYNEDDSHSVSSNRSGFGAGRERRSKSRNSRGAENKRHSNYNEDDSHSVSSNRSGFSGGRQRRSKSRNSRFKTNYKSDSAHSSHSQLSNCRSKASSRESVNSLSSDIQNKLKPNPDLFKSWGDTPYPDEDDNVEDNDNVEVSKIHLKAHGREGIQRKNNKYSSGNVNSGKSSPSSDEFIENTTNNSTLNDLDNETNLNVGSKIPEKRDQVASSFPSRYAEIFLSDEDFSDVLEEINESTLINNGNDSVEDEDTQTPEEDKPKSYIKRFYDLDGEVKKVFCKYAEIKNDNLKKVGPFFWNDMYHNGVPVSDKFDDLKEVLSPGQTVKFNCFEIVDDAGTYFVKVTVAWKGNKPKVAEMTPEEFISQNDIQFSGSEIFANEDLVESNSFESMRPLNNESAATAAPRKFLTVASMSEDDTDEEKSQPCPTSEDSPIAPLKEDSNLTVNTQEYADLRENVLSNYENMDIPQVTDAISRMLETFKDSQIDSNIVASDLVNMILSTVGSGRSQSTQANSVPPVESVETVQRPEMTDSYAQTIITGKIFSESIFTL</sequence>
<protein>
    <recommendedName>
        <fullName evidence="2">Egal-1 winged helix domain-containing protein</fullName>
    </recommendedName>
</protein>
<dbReference type="Gene3D" id="2.40.50.140">
    <property type="entry name" value="Nucleic acid-binding proteins"/>
    <property type="match status" value="1"/>
</dbReference>
<feature type="region of interest" description="Disordered" evidence="1">
    <location>
        <begin position="481"/>
        <end position="820"/>
    </location>
</feature>
<feature type="region of interest" description="Disordered" evidence="1">
    <location>
        <begin position="1037"/>
        <end position="1065"/>
    </location>
</feature>
<accession>A0AAV2AMN9</accession>
<feature type="compositionally biased region" description="Basic and acidic residues" evidence="1">
    <location>
        <begin position="500"/>
        <end position="516"/>
    </location>
</feature>
<feature type="compositionally biased region" description="Polar residues" evidence="1">
    <location>
        <begin position="785"/>
        <end position="800"/>
    </location>
</feature>
<feature type="compositionally biased region" description="Basic and acidic residues" evidence="1">
    <location>
        <begin position="656"/>
        <end position="672"/>
    </location>
</feature>
<proteinExistence type="predicted"/>
<dbReference type="EMBL" id="CAXIEN010000189">
    <property type="protein sequence ID" value="CAL1285253.1"/>
    <property type="molecule type" value="Genomic_DNA"/>
</dbReference>
<feature type="compositionally biased region" description="Basic and acidic residues" evidence="1">
    <location>
        <begin position="577"/>
        <end position="594"/>
    </location>
</feature>
<feature type="compositionally biased region" description="Low complexity" evidence="1">
    <location>
        <begin position="805"/>
        <end position="820"/>
    </location>
</feature>
<organism evidence="3 4">
    <name type="scientific">Larinioides sclopetarius</name>
    <dbReference type="NCBI Taxonomy" id="280406"/>
    <lineage>
        <taxon>Eukaryota</taxon>
        <taxon>Metazoa</taxon>
        <taxon>Ecdysozoa</taxon>
        <taxon>Arthropoda</taxon>
        <taxon>Chelicerata</taxon>
        <taxon>Arachnida</taxon>
        <taxon>Araneae</taxon>
        <taxon>Araneomorphae</taxon>
        <taxon>Entelegynae</taxon>
        <taxon>Araneoidea</taxon>
        <taxon>Araneidae</taxon>
        <taxon>Larinioides</taxon>
    </lineage>
</organism>
<keyword evidence="4" id="KW-1185">Reference proteome</keyword>
<dbReference type="InterPro" id="IPR012340">
    <property type="entry name" value="NA-bd_OB-fold"/>
</dbReference>
<feature type="domain" description="Egal-1 winged helix" evidence="2">
    <location>
        <begin position="20"/>
        <end position="83"/>
    </location>
</feature>